<keyword evidence="5" id="KW-0378">Hydrolase</keyword>
<evidence type="ECO:0000256" key="5">
    <source>
        <dbReference type="ARBA" id="ARBA00022801"/>
    </source>
</evidence>
<evidence type="ECO:0000256" key="6">
    <source>
        <dbReference type="ARBA" id="ARBA00023157"/>
    </source>
</evidence>
<feature type="transmembrane region" description="Helical" evidence="8">
    <location>
        <begin position="331"/>
        <end position="354"/>
    </location>
</feature>
<keyword evidence="8" id="KW-0472">Membrane</keyword>
<keyword evidence="2" id="KW-0540">Nuclease</keyword>
<dbReference type="GO" id="GO:0003676">
    <property type="term" value="F:nucleic acid binding"/>
    <property type="evidence" value="ECO:0007669"/>
    <property type="project" value="InterPro"/>
</dbReference>
<dbReference type="GO" id="GO:0016788">
    <property type="term" value="F:hydrolase activity, acting on ester bonds"/>
    <property type="evidence" value="ECO:0007669"/>
    <property type="project" value="InterPro"/>
</dbReference>
<evidence type="ECO:0000256" key="2">
    <source>
        <dbReference type="ARBA" id="ARBA00022722"/>
    </source>
</evidence>
<dbReference type="EMBL" id="GG662808">
    <property type="protein sequence ID" value="EAR89889.1"/>
    <property type="molecule type" value="Genomic_DNA"/>
</dbReference>
<evidence type="ECO:0000256" key="8">
    <source>
        <dbReference type="SAM" id="Phobius"/>
    </source>
</evidence>
<dbReference type="GO" id="GO:0004519">
    <property type="term" value="F:endonuclease activity"/>
    <property type="evidence" value="ECO:0007669"/>
    <property type="project" value="UniProtKB-KW"/>
</dbReference>
<dbReference type="OrthoDB" id="441446at2759"/>
<dbReference type="SUPFAM" id="SSF48537">
    <property type="entry name" value="Phospholipase C/P1 nuclease"/>
    <property type="match status" value="1"/>
</dbReference>
<proteinExistence type="inferred from homology"/>
<comment type="similarity">
    <text evidence="1">Belongs to the nuclease type I family.</text>
</comment>
<protein>
    <submittedName>
        <fullName evidence="9">P1/s1 nuclease</fullName>
    </submittedName>
</protein>
<sequence length="392" mass="45300">MLVLGIAKRELMKNDMEIYNITAKYFDTYSISGLDTISTTSYEENAVWGDDIKTYGDVQKAMGMWHFIGNKDSNPYNLTLYKDPMADSENALNAYANIVKTLTNKNFVGKITEFKVSMLKMLVHLVGDIHMPHHTGTYYNKTFVKEKGKDIYSGDKGGNKQKIQFYTSTGKKEKTDIHFYFDSSCFFYTWTSRLVRPLNETFKIYFERELERIMAQYPKESLNINYTQTFDDWAEESWNIALTDIYPFLMQNNVIRYGDAFYNSSFNMIQKRIVVAGYRLAHNLQTIFAAEKGKIDLSTSLSYESEKTTIIINNQIPLDNNTSTQYDSNKVMAVIFGVLFGLTLTSYIIFMIYFKITYSAIKSQNKISSDFFNAKNGNMQKIPSTETNEYKA</sequence>
<dbReference type="GeneID" id="7826527"/>
<dbReference type="FunCoup" id="I7MHU1">
    <property type="interactions" value="4"/>
</dbReference>
<evidence type="ECO:0000313" key="10">
    <source>
        <dbReference type="Proteomes" id="UP000009168"/>
    </source>
</evidence>
<dbReference type="InterPro" id="IPR008947">
    <property type="entry name" value="PLipase_C/P1_nuclease_dom_sf"/>
</dbReference>
<evidence type="ECO:0000256" key="7">
    <source>
        <dbReference type="ARBA" id="ARBA00023180"/>
    </source>
</evidence>
<evidence type="ECO:0000256" key="4">
    <source>
        <dbReference type="ARBA" id="ARBA00022759"/>
    </source>
</evidence>
<gene>
    <name evidence="9" type="ORF">TTHERM_00559800</name>
</gene>
<evidence type="ECO:0000313" key="9">
    <source>
        <dbReference type="EMBL" id="EAR89889.1"/>
    </source>
</evidence>
<dbReference type="Proteomes" id="UP000009168">
    <property type="component" value="Unassembled WGS sequence"/>
</dbReference>
<evidence type="ECO:0000256" key="3">
    <source>
        <dbReference type="ARBA" id="ARBA00022723"/>
    </source>
</evidence>
<keyword evidence="8" id="KW-0812">Transmembrane</keyword>
<keyword evidence="4" id="KW-0255">Endonuclease</keyword>
<dbReference type="Pfam" id="PF02265">
    <property type="entry name" value="S1-P1_nuclease"/>
    <property type="match status" value="1"/>
</dbReference>
<evidence type="ECO:0000256" key="1">
    <source>
        <dbReference type="ARBA" id="ARBA00009547"/>
    </source>
</evidence>
<keyword evidence="8" id="KW-1133">Transmembrane helix</keyword>
<dbReference type="GO" id="GO:0046872">
    <property type="term" value="F:metal ion binding"/>
    <property type="evidence" value="ECO:0007669"/>
    <property type="project" value="UniProtKB-KW"/>
</dbReference>
<dbReference type="InParanoid" id="I7MHU1"/>
<dbReference type="AlphaFoldDB" id="I7MHU1"/>
<keyword evidence="3" id="KW-0479">Metal-binding</keyword>
<dbReference type="GO" id="GO:0006308">
    <property type="term" value="P:DNA catabolic process"/>
    <property type="evidence" value="ECO:0007669"/>
    <property type="project" value="InterPro"/>
</dbReference>
<organism evidence="9 10">
    <name type="scientific">Tetrahymena thermophila (strain SB210)</name>
    <dbReference type="NCBI Taxonomy" id="312017"/>
    <lineage>
        <taxon>Eukaryota</taxon>
        <taxon>Sar</taxon>
        <taxon>Alveolata</taxon>
        <taxon>Ciliophora</taxon>
        <taxon>Intramacronucleata</taxon>
        <taxon>Oligohymenophorea</taxon>
        <taxon>Hymenostomatida</taxon>
        <taxon>Tetrahymenina</taxon>
        <taxon>Tetrahymenidae</taxon>
        <taxon>Tetrahymena</taxon>
    </lineage>
</organism>
<dbReference type="CDD" id="cd11010">
    <property type="entry name" value="S1-P1_nuclease"/>
    <property type="match status" value="1"/>
</dbReference>
<dbReference type="RefSeq" id="XP_001010134.1">
    <property type="nucleotide sequence ID" value="XM_001010134.1"/>
</dbReference>
<name>I7MHU1_TETTS</name>
<keyword evidence="6" id="KW-1015">Disulfide bond</keyword>
<keyword evidence="10" id="KW-1185">Reference proteome</keyword>
<keyword evidence="7" id="KW-0325">Glycoprotein</keyword>
<dbReference type="Gene3D" id="1.10.575.10">
    <property type="entry name" value="P1 Nuclease"/>
    <property type="match status" value="1"/>
</dbReference>
<accession>I7MHU1</accession>
<dbReference type="PANTHER" id="PTHR33146:SF10">
    <property type="entry name" value="STRAND-SPECIFIC NUCLEASE, PUTATIVE-RELATED"/>
    <property type="match status" value="1"/>
</dbReference>
<dbReference type="STRING" id="312017.I7MHU1"/>
<dbReference type="PANTHER" id="PTHR33146">
    <property type="entry name" value="ENDONUCLEASE 4"/>
    <property type="match status" value="1"/>
</dbReference>
<dbReference type="InterPro" id="IPR003154">
    <property type="entry name" value="S1/P1nuclease"/>
</dbReference>
<reference evidence="10" key="1">
    <citation type="journal article" date="2006" name="PLoS Biol.">
        <title>Macronuclear genome sequence of the ciliate Tetrahymena thermophila, a model eukaryote.</title>
        <authorList>
            <person name="Eisen J.A."/>
            <person name="Coyne R.S."/>
            <person name="Wu M."/>
            <person name="Wu D."/>
            <person name="Thiagarajan M."/>
            <person name="Wortman J.R."/>
            <person name="Badger J.H."/>
            <person name="Ren Q."/>
            <person name="Amedeo P."/>
            <person name="Jones K.M."/>
            <person name="Tallon L.J."/>
            <person name="Delcher A.L."/>
            <person name="Salzberg S.L."/>
            <person name="Silva J.C."/>
            <person name="Haas B.J."/>
            <person name="Majoros W.H."/>
            <person name="Farzad M."/>
            <person name="Carlton J.M."/>
            <person name="Smith R.K. Jr."/>
            <person name="Garg J."/>
            <person name="Pearlman R.E."/>
            <person name="Karrer K.M."/>
            <person name="Sun L."/>
            <person name="Manning G."/>
            <person name="Elde N.C."/>
            <person name="Turkewitz A.P."/>
            <person name="Asai D.J."/>
            <person name="Wilkes D.E."/>
            <person name="Wang Y."/>
            <person name="Cai H."/>
            <person name="Collins K."/>
            <person name="Stewart B.A."/>
            <person name="Lee S.R."/>
            <person name="Wilamowska K."/>
            <person name="Weinberg Z."/>
            <person name="Ruzzo W.L."/>
            <person name="Wloga D."/>
            <person name="Gaertig J."/>
            <person name="Frankel J."/>
            <person name="Tsao C.-C."/>
            <person name="Gorovsky M.A."/>
            <person name="Keeling P.J."/>
            <person name="Waller R.F."/>
            <person name="Patron N.J."/>
            <person name="Cherry J.M."/>
            <person name="Stover N.A."/>
            <person name="Krieger C.J."/>
            <person name="del Toro C."/>
            <person name="Ryder H.F."/>
            <person name="Williamson S.C."/>
            <person name="Barbeau R.A."/>
            <person name="Hamilton E.P."/>
            <person name="Orias E."/>
        </authorList>
    </citation>
    <scope>NUCLEOTIDE SEQUENCE [LARGE SCALE GENOMIC DNA]</scope>
    <source>
        <strain evidence="10">SB210</strain>
    </source>
</reference>
<dbReference type="KEGG" id="tet:TTHERM_00559800"/>
<dbReference type="HOGENOM" id="CLU_029588_0_0_1"/>